<proteinExistence type="predicted"/>
<dbReference type="Proteomes" id="UP000250443">
    <property type="component" value="Unassembled WGS sequence"/>
</dbReference>
<dbReference type="EMBL" id="JADMCD010000008">
    <property type="protein sequence ID" value="MBF8642101.1"/>
    <property type="molecule type" value="Genomic_DNA"/>
</dbReference>
<keyword evidence="1" id="KW-1133">Transmembrane helix</keyword>
<evidence type="ECO:0000313" key="3">
    <source>
        <dbReference type="EMBL" id="SPZ13143.1"/>
    </source>
</evidence>
<evidence type="ECO:0000313" key="4">
    <source>
        <dbReference type="Proteomes" id="UP000250443"/>
    </source>
</evidence>
<keyword evidence="5" id="KW-1185">Reference proteome</keyword>
<organism evidence="3 4">
    <name type="scientific">Pseudomonas luteola</name>
    <dbReference type="NCBI Taxonomy" id="47886"/>
    <lineage>
        <taxon>Bacteria</taxon>
        <taxon>Pseudomonadati</taxon>
        <taxon>Pseudomonadota</taxon>
        <taxon>Gammaproteobacteria</taxon>
        <taxon>Pseudomonadales</taxon>
        <taxon>Pseudomonadaceae</taxon>
        <taxon>Pseudomonas</taxon>
    </lineage>
</organism>
<name>A0A2X2D2E2_PSELU</name>
<evidence type="ECO:0000313" key="2">
    <source>
        <dbReference type="EMBL" id="MBF8642101.1"/>
    </source>
</evidence>
<reference evidence="3 4" key="1">
    <citation type="submission" date="2018-06" db="EMBL/GenBank/DDBJ databases">
        <authorList>
            <consortium name="Pathogen Informatics"/>
            <person name="Doyle S."/>
        </authorList>
    </citation>
    <scope>NUCLEOTIDE SEQUENCE [LARGE SCALE GENOMIC DNA]</scope>
    <source>
        <strain evidence="3 4">NCTC11842</strain>
    </source>
</reference>
<keyword evidence="1" id="KW-0472">Membrane</keyword>
<dbReference type="Proteomes" id="UP000626180">
    <property type="component" value="Unassembled WGS sequence"/>
</dbReference>
<feature type="transmembrane region" description="Helical" evidence="1">
    <location>
        <begin position="50"/>
        <end position="73"/>
    </location>
</feature>
<sequence length="88" mass="9965">MARKDDGHSLETRIISLLVALPFTLVTAALLWLALNQGLAFTGGFLGTGYFWGCLGLFLLAAFIWPTLFPGWLGMIWRGFIRLYHYWV</sequence>
<protein>
    <recommendedName>
        <fullName evidence="6">DUF4175 domain-containing protein</fullName>
    </recommendedName>
</protein>
<reference evidence="2 5" key="2">
    <citation type="submission" date="2020-10" db="EMBL/GenBank/DDBJ databases">
        <title>Genome sequences of Pseudomonas isolates.</title>
        <authorList>
            <person name="Wessels L."/>
            <person name="Reich F."/>
            <person name="Hammerl J."/>
        </authorList>
    </citation>
    <scope>NUCLEOTIDE SEQUENCE [LARGE SCALE GENOMIC DNA]</scope>
    <source>
        <strain evidence="2 5">20-MO00624-0</strain>
    </source>
</reference>
<accession>A0A2X2D2E2</accession>
<evidence type="ECO:0000313" key="5">
    <source>
        <dbReference type="Proteomes" id="UP000626180"/>
    </source>
</evidence>
<dbReference type="EMBL" id="UAUF01000014">
    <property type="protein sequence ID" value="SPZ13143.1"/>
    <property type="molecule type" value="Genomic_DNA"/>
</dbReference>
<dbReference type="AlphaFoldDB" id="A0A2X2D2E2"/>
<evidence type="ECO:0000256" key="1">
    <source>
        <dbReference type="SAM" id="Phobius"/>
    </source>
</evidence>
<keyword evidence="1" id="KW-0812">Transmembrane</keyword>
<evidence type="ECO:0008006" key="6">
    <source>
        <dbReference type="Google" id="ProtNLM"/>
    </source>
</evidence>
<gene>
    <name evidence="2" type="ORF">IRZ65_15555</name>
    <name evidence="3" type="ORF">NCTC11842_04864</name>
</gene>
<feature type="transmembrane region" description="Helical" evidence="1">
    <location>
        <begin position="12"/>
        <end position="35"/>
    </location>
</feature>
<dbReference type="RefSeq" id="WP_010796599.1">
    <property type="nucleotide sequence ID" value="NZ_CP069262.1"/>
</dbReference>